<dbReference type="Gene3D" id="2.60.450.10">
    <property type="entry name" value="Lipopolysaccharide (LPS) transport protein A like domain"/>
    <property type="match status" value="1"/>
</dbReference>
<reference evidence="1" key="1">
    <citation type="submission" date="2021-09" db="EMBL/GenBank/DDBJ databases">
        <title>Fulvivirga sp. isolated from coastal sediment.</title>
        <authorList>
            <person name="Yu H."/>
        </authorList>
    </citation>
    <scope>NUCLEOTIDE SEQUENCE</scope>
    <source>
        <strain evidence="1">1062</strain>
    </source>
</reference>
<organism evidence="1 2">
    <name type="scientific">Fulvivirga sedimenti</name>
    <dbReference type="NCBI Taxonomy" id="2879465"/>
    <lineage>
        <taxon>Bacteria</taxon>
        <taxon>Pseudomonadati</taxon>
        <taxon>Bacteroidota</taxon>
        <taxon>Cytophagia</taxon>
        <taxon>Cytophagales</taxon>
        <taxon>Fulvivirgaceae</taxon>
        <taxon>Fulvivirga</taxon>
    </lineage>
</organism>
<keyword evidence="2" id="KW-1185">Reference proteome</keyword>
<sequence length="170" mass="19652">MLLVSIACLTGCEEEKKAPSEILEYEGPFQEAEDLVMLYSESAKVQIRLTTPKLWEYENGDREFPEGIFLEFFNDEGEIGSTLRADEAFFFKEENKWRGRGDVEIRSMENNQQLDTEELYWKPAEQIMYTDKFVTIIDGDEIMTGTGMRAAQDFSWYGFGNPEGTFNISE</sequence>
<dbReference type="GO" id="GO:0003824">
    <property type="term" value="F:catalytic activity"/>
    <property type="evidence" value="ECO:0007669"/>
    <property type="project" value="InterPro"/>
</dbReference>
<evidence type="ECO:0000313" key="1">
    <source>
        <dbReference type="EMBL" id="MCA6078183.1"/>
    </source>
</evidence>
<dbReference type="GO" id="GO:0015221">
    <property type="term" value="F:lipopolysaccharide transmembrane transporter activity"/>
    <property type="evidence" value="ECO:0007669"/>
    <property type="project" value="InterPro"/>
</dbReference>
<accession>A0A9X1KYR7</accession>
<dbReference type="InterPro" id="IPR010664">
    <property type="entry name" value="LipoPS_assembly_LptC-rel"/>
</dbReference>
<dbReference type="InterPro" id="IPR036663">
    <property type="entry name" value="Fumarylacetoacetase_C_sf"/>
</dbReference>
<dbReference type="GO" id="GO:0005886">
    <property type="term" value="C:plasma membrane"/>
    <property type="evidence" value="ECO:0007669"/>
    <property type="project" value="InterPro"/>
</dbReference>
<dbReference type="NCBIfam" id="TIGR04409">
    <property type="entry name" value="LptC_YrbK"/>
    <property type="match status" value="1"/>
</dbReference>
<proteinExistence type="predicted"/>
<protein>
    <submittedName>
        <fullName evidence="1">LPS export ABC transporter periplasmic protein LptC</fullName>
    </submittedName>
</protein>
<name>A0A9X1KYR7_9BACT</name>
<dbReference type="InterPro" id="IPR026265">
    <property type="entry name" value="LptC"/>
</dbReference>
<dbReference type="RefSeq" id="WP_225699038.1">
    <property type="nucleotide sequence ID" value="NZ_JAIXNE010000005.1"/>
</dbReference>
<dbReference type="Pfam" id="PF06835">
    <property type="entry name" value="LptC"/>
    <property type="match status" value="1"/>
</dbReference>
<dbReference type="EMBL" id="JAIXNE010000005">
    <property type="protein sequence ID" value="MCA6078183.1"/>
    <property type="molecule type" value="Genomic_DNA"/>
</dbReference>
<dbReference type="AlphaFoldDB" id="A0A9X1KYR7"/>
<dbReference type="SUPFAM" id="SSF56529">
    <property type="entry name" value="FAH"/>
    <property type="match status" value="1"/>
</dbReference>
<dbReference type="Proteomes" id="UP001139409">
    <property type="component" value="Unassembled WGS sequence"/>
</dbReference>
<comment type="caution">
    <text evidence="1">The sequence shown here is derived from an EMBL/GenBank/DDBJ whole genome shotgun (WGS) entry which is preliminary data.</text>
</comment>
<evidence type="ECO:0000313" key="2">
    <source>
        <dbReference type="Proteomes" id="UP001139409"/>
    </source>
</evidence>
<gene>
    <name evidence="1" type="primary">lptC</name>
    <name evidence="1" type="ORF">LDX50_25145</name>
</gene>